<dbReference type="PROSITE" id="PS00221">
    <property type="entry name" value="MIP"/>
    <property type="match status" value="1"/>
</dbReference>
<feature type="transmembrane region" description="Helical" evidence="9">
    <location>
        <begin position="67"/>
        <end position="86"/>
    </location>
</feature>
<reference evidence="10" key="1">
    <citation type="submission" date="2016-10" db="EMBL/GenBank/DDBJ databases">
        <title>Sequence of Gallionella enrichment culture.</title>
        <authorList>
            <person name="Poehlein A."/>
            <person name="Muehling M."/>
            <person name="Daniel R."/>
        </authorList>
    </citation>
    <scope>NUCLEOTIDE SEQUENCE</scope>
</reference>
<keyword evidence="5 9" id="KW-0812">Transmembrane</keyword>
<evidence type="ECO:0000256" key="7">
    <source>
        <dbReference type="ARBA" id="ARBA00023136"/>
    </source>
</evidence>
<comment type="caution">
    <text evidence="10">The sequence shown here is derived from an EMBL/GenBank/DDBJ whole genome shotgun (WGS) entry which is preliminary data.</text>
</comment>
<keyword evidence="7 9" id="KW-0472">Membrane</keyword>
<dbReference type="SUPFAM" id="SSF81338">
    <property type="entry name" value="Aquaporin-like"/>
    <property type="match status" value="1"/>
</dbReference>
<keyword evidence="6 9" id="KW-1133">Transmembrane helix</keyword>
<feature type="transmembrane region" description="Helical" evidence="9">
    <location>
        <begin position="277"/>
        <end position="298"/>
    </location>
</feature>
<dbReference type="PANTHER" id="PTHR19139">
    <property type="entry name" value="AQUAPORIN TRANSPORTER"/>
    <property type="match status" value="1"/>
</dbReference>
<dbReference type="InterPro" id="IPR022357">
    <property type="entry name" value="MIP_CS"/>
</dbReference>
<proteinExistence type="inferred from homology"/>
<feature type="transmembrane region" description="Helical" evidence="9">
    <location>
        <begin position="199"/>
        <end position="224"/>
    </location>
</feature>
<dbReference type="EMBL" id="MLJW01000638">
    <property type="protein sequence ID" value="OIQ84194.1"/>
    <property type="molecule type" value="Genomic_DNA"/>
</dbReference>
<feature type="region of interest" description="Disordered" evidence="8">
    <location>
        <begin position="1"/>
        <end position="32"/>
    </location>
</feature>
<dbReference type="Gene3D" id="1.20.1080.10">
    <property type="entry name" value="Glycerol uptake facilitator protein"/>
    <property type="match status" value="1"/>
</dbReference>
<dbReference type="GO" id="GO:0005886">
    <property type="term" value="C:plasma membrane"/>
    <property type="evidence" value="ECO:0007669"/>
    <property type="project" value="UniProtKB-SubCell"/>
</dbReference>
<sequence length="325" mass="33321">MANDHPENLPADDAEIVEVTATPEVPSDALPYELADLPEDAETDLEYDDLDDEVSGPSLAARAGAEALGTFVLVLASVGIAVYTILTTAADLGIALGSGIALLGAMLAFGHVSGGHFNPAITLGSAIAGRLRWADVLPYWLAQIVGAVAAAAVILVTIPSALPALVASGAASSRQTFFGGVANGYDLHSPLHTLSQGKVTFSLLSALLIEAVLAAVLVAVYLGATQRRANRTVAPVAVGLTFGILILISLPITNGALNPARATATALFSGSSALGQLWLFWVAPLVGAAVAALLYRVFSGSATELDEYDPEGDVEELDVVVTARR</sequence>
<dbReference type="Pfam" id="PF00230">
    <property type="entry name" value="MIP"/>
    <property type="match status" value="1"/>
</dbReference>
<comment type="subcellular location">
    <subcellularLocation>
        <location evidence="1">Cell membrane</location>
        <topology evidence="1">Multi-pass membrane protein</topology>
    </subcellularLocation>
</comment>
<dbReference type="AlphaFoldDB" id="A0A1J5QLJ9"/>
<evidence type="ECO:0000256" key="8">
    <source>
        <dbReference type="SAM" id="MobiDB-lite"/>
    </source>
</evidence>
<dbReference type="PANTHER" id="PTHR19139:SF199">
    <property type="entry name" value="MIP17260P"/>
    <property type="match status" value="1"/>
</dbReference>
<feature type="transmembrane region" description="Helical" evidence="9">
    <location>
        <begin position="92"/>
        <end position="115"/>
    </location>
</feature>
<evidence type="ECO:0000256" key="9">
    <source>
        <dbReference type="SAM" id="Phobius"/>
    </source>
</evidence>
<dbReference type="InterPro" id="IPR023271">
    <property type="entry name" value="Aquaporin-like"/>
</dbReference>
<feature type="transmembrane region" description="Helical" evidence="9">
    <location>
        <begin position="136"/>
        <end position="158"/>
    </location>
</feature>
<comment type="similarity">
    <text evidence="2">Belongs to the MIP/aquaporin (TC 1.A.8) family.</text>
</comment>
<keyword evidence="3" id="KW-0813">Transport</keyword>
<dbReference type="InterPro" id="IPR034294">
    <property type="entry name" value="Aquaporin_transptr"/>
</dbReference>
<evidence type="ECO:0000256" key="6">
    <source>
        <dbReference type="ARBA" id="ARBA00022989"/>
    </source>
</evidence>
<feature type="transmembrane region" description="Helical" evidence="9">
    <location>
        <begin position="236"/>
        <end position="257"/>
    </location>
</feature>
<evidence type="ECO:0000313" key="10">
    <source>
        <dbReference type="EMBL" id="OIQ84194.1"/>
    </source>
</evidence>
<keyword evidence="4" id="KW-1003">Cell membrane</keyword>
<evidence type="ECO:0000256" key="4">
    <source>
        <dbReference type="ARBA" id="ARBA00022475"/>
    </source>
</evidence>
<accession>A0A1J5QLJ9</accession>
<dbReference type="PRINTS" id="PR00783">
    <property type="entry name" value="MINTRINSICP"/>
</dbReference>
<gene>
    <name evidence="10" type="primary">aqpZ2</name>
    <name evidence="10" type="ORF">GALL_339970</name>
</gene>
<evidence type="ECO:0000256" key="3">
    <source>
        <dbReference type="ARBA" id="ARBA00022448"/>
    </source>
</evidence>
<protein>
    <submittedName>
        <fullName evidence="10">Aquaporin Z 2</fullName>
    </submittedName>
</protein>
<dbReference type="InterPro" id="IPR000425">
    <property type="entry name" value="MIP"/>
</dbReference>
<name>A0A1J5QLJ9_9ZZZZ</name>
<evidence type="ECO:0000256" key="2">
    <source>
        <dbReference type="ARBA" id="ARBA00006175"/>
    </source>
</evidence>
<evidence type="ECO:0000256" key="5">
    <source>
        <dbReference type="ARBA" id="ARBA00022692"/>
    </source>
</evidence>
<organism evidence="10">
    <name type="scientific">mine drainage metagenome</name>
    <dbReference type="NCBI Taxonomy" id="410659"/>
    <lineage>
        <taxon>unclassified sequences</taxon>
        <taxon>metagenomes</taxon>
        <taxon>ecological metagenomes</taxon>
    </lineage>
</organism>
<dbReference type="GO" id="GO:0015250">
    <property type="term" value="F:water channel activity"/>
    <property type="evidence" value="ECO:0007669"/>
    <property type="project" value="TreeGrafter"/>
</dbReference>
<evidence type="ECO:0000256" key="1">
    <source>
        <dbReference type="ARBA" id="ARBA00004651"/>
    </source>
</evidence>